<dbReference type="Pfam" id="PF00076">
    <property type="entry name" value="RRM_1"/>
    <property type="match status" value="1"/>
</dbReference>
<keyword evidence="7" id="KW-1185">Reference proteome</keyword>
<dbReference type="CDD" id="cd00780">
    <property type="entry name" value="NTF2"/>
    <property type="match status" value="1"/>
</dbReference>
<dbReference type="InterPro" id="IPR018222">
    <property type="entry name" value="Nuclear_transport_factor_2_euk"/>
</dbReference>
<accession>A0AAV9IJI8</accession>
<evidence type="ECO:0000313" key="7">
    <source>
        <dbReference type="Proteomes" id="UP001300502"/>
    </source>
</evidence>
<protein>
    <submittedName>
        <fullName evidence="6">Uncharacterized protein</fullName>
    </submittedName>
</protein>
<dbReference type="InterPro" id="IPR000504">
    <property type="entry name" value="RRM_dom"/>
</dbReference>
<dbReference type="CDD" id="cd00590">
    <property type="entry name" value="RRM_SF"/>
    <property type="match status" value="1"/>
</dbReference>
<evidence type="ECO:0000259" key="5">
    <source>
        <dbReference type="PROSITE" id="PS50177"/>
    </source>
</evidence>
<reference evidence="6 7" key="1">
    <citation type="submission" date="2022-07" db="EMBL/GenBank/DDBJ databases">
        <title>Genome-wide signatures of adaptation to extreme environments.</title>
        <authorList>
            <person name="Cho C.H."/>
            <person name="Yoon H.S."/>
        </authorList>
    </citation>
    <scope>NUCLEOTIDE SEQUENCE [LARGE SCALE GENOMIC DNA]</scope>
    <source>
        <strain evidence="6 7">108.79 E11</strain>
    </source>
</reference>
<evidence type="ECO:0000259" key="4">
    <source>
        <dbReference type="PROSITE" id="PS50102"/>
    </source>
</evidence>
<feature type="compositionally biased region" description="Polar residues" evidence="3">
    <location>
        <begin position="270"/>
        <end position="294"/>
    </location>
</feature>
<feature type="region of interest" description="Disordered" evidence="3">
    <location>
        <begin position="372"/>
        <end position="473"/>
    </location>
</feature>
<dbReference type="InterPro" id="IPR032710">
    <property type="entry name" value="NTF2-like_dom_sf"/>
</dbReference>
<gene>
    <name evidence="6" type="ORF">GAYE_SCF39G5351</name>
</gene>
<feature type="region of interest" description="Disordered" evidence="3">
    <location>
        <begin position="204"/>
        <end position="316"/>
    </location>
</feature>
<organism evidence="6 7">
    <name type="scientific">Galdieria yellowstonensis</name>
    <dbReference type="NCBI Taxonomy" id="3028027"/>
    <lineage>
        <taxon>Eukaryota</taxon>
        <taxon>Rhodophyta</taxon>
        <taxon>Bangiophyceae</taxon>
        <taxon>Galdieriales</taxon>
        <taxon>Galdieriaceae</taxon>
        <taxon>Galdieria</taxon>
    </lineage>
</organism>
<dbReference type="InterPro" id="IPR039539">
    <property type="entry name" value="Ras_GTPase_bind_prot"/>
</dbReference>
<sequence length="473" mass="50946">MASLTSAANVSNPSNVPPRTATGQTIALTPSLVGQQFVKTYYDVLSKKPEHLFRFYKEDSQFTVATGVLDKASVQTAQGQEEIGKLVKNIPFGSCSYKISSVDSQGSSNGSIVVQVTGYIALEGSPMRNFAQTFVLNPQEKGFYVRNDILHMLQDVTTSQSQPVKEGSPKLNRTDVVTRAAAPQATQSETNVVNAASTLASPQYEATATSPMPNQIPKSRPVPATDTKEGKGETLEKAPAADRLQGSEDEKSQSYQQKKSWASVVGSKPSAPQNLVSNNMSNHLKQNVVTGQDSHSNREKAPADEKKGERPRERSGASVYISNFPKHLTEEMLQEEFSRYGKVLNVDLHLDRGFAFVDMESVEDVEAAVESWREGPPTTGPLAGMSLTVQQRKPSGGRGGRGGRESRGRGYGGGSRGGRNFANRSNVRRGNSGNSGEATRSGRGGGGRFGGNKASHMEHPSRSYGRTTEEVTQ</sequence>
<dbReference type="Gene3D" id="3.30.70.330">
    <property type="match status" value="1"/>
</dbReference>
<dbReference type="GO" id="GO:0005829">
    <property type="term" value="C:cytosol"/>
    <property type="evidence" value="ECO:0007669"/>
    <property type="project" value="TreeGrafter"/>
</dbReference>
<dbReference type="Pfam" id="PF02136">
    <property type="entry name" value="NTF2"/>
    <property type="match status" value="1"/>
</dbReference>
<dbReference type="Proteomes" id="UP001300502">
    <property type="component" value="Unassembled WGS sequence"/>
</dbReference>
<evidence type="ECO:0000256" key="3">
    <source>
        <dbReference type="SAM" id="MobiDB-lite"/>
    </source>
</evidence>
<dbReference type="GO" id="GO:1990904">
    <property type="term" value="C:ribonucleoprotein complex"/>
    <property type="evidence" value="ECO:0007669"/>
    <property type="project" value="TreeGrafter"/>
</dbReference>
<feature type="compositionally biased region" description="Polar residues" evidence="3">
    <location>
        <begin position="464"/>
        <end position="473"/>
    </location>
</feature>
<proteinExistence type="predicted"/>
<keyword evidence="1 2" id="KW-0694">RNA-binding</keyword>
<dbReference type="PROSITE" id="PS50102">
    <property type="entry name" value="RRM"/>
    <property type="match status" value="1"/>
</dbReference>
<dbReference type="InterPro" id="IPR002075">
    <property type="entry name" value="NTF2_dom"/>
</dbReference>
<dbReference type="AlphaFoldDB" id="A0AAV9IJI8"/>
<dbReference type="EMBL" id="JANCYU010000051">
    <property type="protein sequence ID" value="KAK4527429.1"/>
    <property type="molecule type" value="Genomic_DNA"/>
</dbReference>
<feature type="compositionally biased region" description="Basic and acidic residues" evidence="3">
    <location>
        <begin position="226"/>
        <end position="252"/>
    </location>
</feature>
<evidence type="ECO:0000313" key="6">
    <source>
        <dbReference type="EMBL" id="KAK4527429.1"/>
    </source>
</evidence>
<feature type="domain" description="RRM" evidence="4">
    <location>
        <begin position="317"/>
        <end position="394"/>
    </location>
</feature>
<evidence type="ECO:0000256" key="1">
    <source>
        <dbReference type="ARBA" id="ARBA00022884"/>
    </source>
</evidence>
<dbReference type="InterPro" id="IPR012677">
    <property type="entry name" value="Nucleotide-bd_a/b_plait_sf"/>
</dbReference>
<dbReference type="GO" id="GO:0003729">
    <property type="term" value="F:mRNA binding"/>
    <property type="evidence" value="ECO:0007669"/>
    <property type="project" value="TreeGrafter"/>
</dbReference>
<dbReference type="PANTHER" id="PTHR10693:SF20">
    <property type="entry name" value="AT27578P"/>
    <property type="match status" value="1"/>
</dbReference>
<feature type="compositionally biased region" description="Basic and acidic residues" evidence="3">
    <location>
        <begin position="295"/>
        <end position="315"/>
    </location>
</feature>
<feature type="region of interest" description="Disordered" evidence="3">
    <location>
        <begin position="1"/>
        <end position="22"/>
    </location>
</feature>
<name>A0AAV9IJI8_9RHOD</name>
<dbReference type="SMART" id="SM00360">
    <property type="entry name" value="RRM"/>
    <property type="match status" value="1"/>
</dbReference>
<feature type="domain" description="NTF2" evidence="5">
    <location>
        <begin position="33"/>
        <end position="152"/>
    </location>
</feature>
<feature type="compositionally biased region" description="Low complexity" evidence="3">
    <location>
        <begin position="423"/>
        <end position="436"/>
    </location>
</feature>
<dbReference type="InterPro" id="IPR035979">
    <property type="entry name" value="RBD_domain_sf"/>
</dbReference>
<comment type="caution">
    <text evidence="6">The sequence shown here is derived from an EMBL/GenBank/DDBJ whole genome shotgun (WGS) entry which is preliminary data.</text>
</comment>
<dbReference type="Gene3D" id="3.10.450.50">
    <property type="match status" value="1"/>
</dbReference>
<dbReference type="PROSITE" id="PS50177">
    <property type="entry name" value="NTF2_DOMAIN"/>
    <property type="match status" value="1"/>
</dbReference>
<dbReference type="SUPFAM" id="SSF54928">
    <property type="entry name" value="RNA-binding domain, RBD"/>
    <property type="match status" value="1"/>
</dbReference>
<evidence type="ECO:0000256" key="2">
    <source>
        <dbReference type="PROSITE-ProRule" id="PRU00176"/>
    </source>
</evidence>
<feature type="compositionally biased region" description="Polar residues" evidence="3">
    <location>
        <begin position="1"/>
        <end position="14"/>
    </location>
</feature>
<dbReference type="PANTHER" id="PTHR10693">
    <property type="entry name" value="RAS GTPASE-ACTIVATING PROTEIN-BINDING PROTEIN"/>
    <property type="match status" value="1"/>
</dbReference>
<feature type="compositionally biased region" description="Polar residues" evidence="3">
    <location>
        <begin position="204"/>
        <end position="217"/>
    </location>
</feature>
<dbReference type="SUPFAM" id="SSF54427">
    <property type="entry name" value="NTF2-like"/>
    <property type="match status" value="1"/>
</dbReference>